<name>A0A3Q7JC51_SOLLC</name>
<evidence type="ECO:0000313" key="2">
    <source>
        <dbReference type="Proteomes" id="UP000004994"/>
    </source>
</evidence>
<keyword evidence="2" id="KW-1185">Reference proteome</keyword>
<reference evidence="1" key="1">
    <citation type="journal article" date="2012" name="Nature">
        <title>The tomato genome sequence provides insights into fleshy fruit evolution.</title>
        <authorList>
            <consortium name="Tomato Genome Consortium"/>
        </authorList>
    </citation>
    <scope>NUCLEOTIDE SEQUENCE [LARGE SCALE GENOMIC DNA]</scope>
    <source>
        <strain evidence="1">cv. Heinz 1706</strain>
    </source>
</reference>
<dbReference type="InParanoid" id="A0A3Q7JC51"/>
<accession>A0A3Q7JC51</accession>
<dbReference type="AlphaFoldDB" id="A0A3Q7JC51"/>
<organism evidence="1">
    <name type="scientific">Solanum lycopersicum</name>
    <name type="common">Tomato</name>
    <name type="synonym">Lycopersicon esculentum</name>
    <dbReference type="NCBI Taxonomy" id="4081"/>
    <lineage>
        <taxon>Eukaryota</taxon>
        <taxon>Viridiplantae</taxon>
        <taxon>Streptophyta</taxon>
        <taxon>Embryophyta</taxon>
        <taxon>Tracheophyta</taxon>
        <taxon>Spermatophyta</taxon>
        <taxon>Magnoliopsida</taxon>
        <taxon>eudicotyledons</taxon>
        <taxon>Gunneridae</taxon>
        <taxon>Pentapetalae</taxon>
        <taxon>asterids</taxon>
        <taxon>lamiids</taxon>
        <taxon>Solanales</taxon>
        <taxon>Solanaceae</taxon>
        <taxon>Solanoideae</taxon>
        <taxon>Solaneae</taxon>
        <taxon>Solanum</taxon>
        <taxon>Solanum subgen. Lycopersicon</taxon>
    </lineage>
</organism>
<proteinExistence type="predicted"/>
<dbReference type="Gramene" id="Solyc12g089325.1.1">
    <property type="protein sequence ID" value="Solyc12g089325.1.1"/>
    <property type="gene ID" value="Solyc12g089325.1"/>
</dbReference>
<sequence length="61" mass="6794">MAIESSELLDKAQKAEGFRPKVHVIDTMLEVAGYSFSLSISDMMERVDITRITLHLGSPDL</sequence>
<protein>
    <submittedName>
        <fullName evidence="1">Uncharacterized protein</fullName>
    </submittedName>
</protein>
<dbReference type="EnsemblPlants" id="Solyc12g089325.1.1">
    <property type="protein sequence ID" value="Solyc12g089325.1.1"/>
    <property type="gene ID" value="Solyc12g089325.1"/>
</dbReference>
<reference evidence="1" key="2">
    <citation type="submission" date="2019-01" db="UniProtKB">
        <authorList>
            <consortium name="EnsemblPlants"/>
        </authorList>
    </citation>
    <scope>IDENTIFICATION</scope>
    <source>
        <strain evidence="1">cv. Heinz 1706</strain>
    </source>
</reference>
<dbReference type="Proteomes" id="UP000004994">
    <property type="component" value="Chromosome 12"/>
</dbReference>
<evidence type="ECO:0000313" key="1">
    <source>
        <dbReference type="EnsemblPlants" id="Solyc12g089325.1.1"/>
    </source>
</evidence>